<sequence>MMEDVYAEDLTCLFDGHVPRSCLRNASSSKRPRQIKKVTFELATEYTFHVGYGECTLPDDNLPGVGLRGNPIKVESISVQQVVDEEDKQEAQPRTVLKYSNRDRYLFLQRDGLSVDDVRGLMHKQKQLHDSRVHSVMEQITTKRKTCAEEMDMMRRVRACLCTARAPPM</sequence>
<evidence type="ECO:0000313" key="1">
    <source>
        <dbReference type="EMBL" id="KAF0685681.1"/>
    </source>
</evidence>
<evidence type="ECO:0000313" key="2">
    <source>
        <dbReference type="EMBL" id="VFT99126.1"/>
    </source>
</evidence>
<organism evidence="2 3">
    <name type="scientific">Aphanomyces stellatus</name>
    <dbReference type="NCBI Taxonomy" id="120398"/>
    <lineage>
        <taxon>Eukaryota</taxon>
        <taxon>Sar</taxon>
        <taxon>Stramenopiles</taxon>
        <taxon>Oomycota</taxon>
        <taxon>Saprolegniomycetes</taxon>
        <taxon>Saprolegniales</taxon>
        <taxon>Verrucalvaceae</taxon>
        <taxon>Aphanomyces</taxon>
    </lineage>
</organism>
<evidence type="ECO:0000313" key="3">
    <source>
        <dbReference type="Proteomes" id="UP000332933"/>
    </source>
</evidence>
<dbReference type="OrthoDB" id="73745at2759"/>
<reference evidence="2 3" key="1">
    <citation type="submission" date="2019-03" db="EMBL/GenBank/DDBJ databases">
        <authorList>
            <person name="Gaulin E."/>
            <person name="Dumas B."/>
        </authorList>
    </citation>
    <scope>NUCLEOTIDE SEQUENCE [LARGE SCALE GENOMIC DNA]</scope>
    <source>
        <strain evidence="2">CBS 568.67</strain>
    </source>
</reference>
<protein>
    <submittedName>
        <fullName evidence="2">Aste57867_22466 protein</fullName>
    </submittedName>
</protein>
<dbReference type="EMBL" id="VJMH01007060">
    <property type="protein sequence ID" value="KAF0685681.1"/>
    <property type="molecule type" value="Genomic_DNA"/>
</dbReference>
<gene>
    <name evidence="2" type="primary">Aste57867_22466</name>
    <name evidence="1" type="ORF">As57867_022396</name>
    <name evidence="2" type="ORF">ASTE57867_22466</name>
</gene>
<dbReference type="AlphaFoldDB" id="A0A485LLH7"/>
<dbReference type="EMBL" id="CAADRA010007086">
    <property type="protein sequence ID" value="VFT99126.1"/>
    <property type="molecule type" value="Genomic_DNA"/>
</dbReference>
<accession>A0A485LLH7</accession>
<proteinExistence type="predicted"/>
<name>A0A485LLH7_9STRA</name>
<dbReference type="Proteomes" id="UP000332933">
    <property type="component" value="Unassembled WGS sequence"/>
</dbReference>
<keyword evidence="3" id="KW-1185">Reference proteome</keyword>
<reference evidence="1" key="2">
    <citation type="submission" date="2019-06" db="EMBL/GenBank/DDBJ databases">
        <title>Genomics analysis of Aphanomyces spp. identifies a new class of oomycete effector associated with host adaptation.</title>
        <authorList>
            <person name="Gaulin E."/>
        </authorList>
    </citation>
    <scope>NUCLEOTIDE SEQUENCE</scope>
    <source>
        <strain evidence="1">CBS 578.67</strain>
    </source>
</reference>